<dbReference type="PANTHER" id="PTHR15108">
    <property type="entry name" value="N-ACYLGLUCOSAMINE-2-EPIMERASE"/>
    <property type="match status" value="1"/>
</dbReference>
<gene>
    <name evidence="3" type="primary">yihS</name>
    <name evidence="3" type="ORF">ROE7235_01208</name>
</gene>
<dbReference type="SUPFAM" id="SSF48208">
    <property type="entry name" value="Six-hairpin glycosidases"/>
    <property type="match status" value="1"/>
</dbReference>
<protein>
    <submittedName>
        <fullName evidence="3">Sulfoquinovose isomerase</fullName>
        <ecNumber evidence="3">5.3.1.31</ecNumber>
    </submittedName>
</protein>
<dbReference type="AlphaFoldDB" id="A0A3B0M690"/>
<dbReference type="Gene3D" id="1.50.10.10">
    <property type="match status" value="1"/>
</dbReference>
<sequence length="407" mass="44810">MAPLLHHPSHRAALAADARALLAFHRTSLSADGGFVPLGVDGTRHHGAAQELHATTRMVHAYALGQAWGAPDCAPLIDAGMRALWNWHRDPDHGGYIWAVQGPRVSDSRKLAYGHVFVLLAASSATEVDHEDAPHLLADITTVIERLFWDEDAGRLREEFARDWQPLSHYRGMNANMHGVEAFLAAYEATGQEQWLDRAGRILGFFTGDMAQAHGHRIPEHYTESWQVDPEFQGDPVFRPPGTTPGHSLEFARLLLQHWDLTGRADATALPRARALIETALADAWQSGGGLAYTLATDGAVDRDIRLWWPVAEGLGALAMLQKIEPRPQDMAWYARLHDFARAHFTDARHGGWFPELGPDGLPAETLFSGKPDIYHALQADLLALVPGVSRVFDGLRGLNNAAQDTH</sequence>
<name>A0A3B0M690_9RHOB</name>
<evidence type="ECO:0000256" key="2">
    <source>
        <dbReference type="ARBA" id="ARBA00023235"/>
    </source>
</evidence>
<dbReference type="GO" id="GO:0005975">
    <property type="term" value="P:carbohydrate metabolic process"/>
    <property type="evidence" value="ECO:0007669"/>
    <property type="project" value="InterPro"/>
</dbReference>
<keyword evidence="4" id="KW-1185">Reference proteome</keyword>
<proteinExistence type="inferred from homology"/>
<reference evidence="4" key="1">
    <citation type="submission" date="2018-08" db="EMBL/GenBank/DDBJ databases">
        <authorList>
            <person name="Rodrigo-Torres L."/>
            <person name="Arahal R. D."/>
            <person name="Lucena T."/>
        </authorList>
    </citation>
    <scope>NUCLEOTIDE SEQUENCE [LARGE SCALE GENOMIC DNA]</scope>
    <source>
        <strain evidence="4">CECT 7235</strain>
    </source>
</reference>
<accession>A0A3B0M690</accession>
<dbReference type="InterPro" id="IPR012341">
    <property type="entry name" value="6hp_glycosidase-like_sf"/>
</dbReference>
<comment type="similarity">
    <text evidence="1">Belongs to the N-acylglucosamine 2-epimerase family.</text>
</comment>
<keyword evidence="2 3" id="KW-0413">Isomerase</keyword>
<evidence type="ECO:0000256" key="1">
    <source>
        <dbReference type="ARBA" id="ARBA00008558"/>
    </source>
</evidence>
<dbReference type="Pfam" id="PF07221">
    <property type="entry name" value="GlcNAc_2-epim"/>
    <property type="match status" value="1"/>
</dbReference>
<dbReference type="EMBL" id="UIHC01000008">
    <property type="protein sequence ID" value="SUZ31462.1"/>
    <property type="molecule type" value="Genomic_DNA"/>
</dbReference>
<dbReference type="InterPro" id="IPR010819">
    <property type="entry name" value="AGE/CE"/>
</dbReference>
<evidence type="ECO:0000313" key="4">
    <source>
        <dbReference type="Proteomes" id="UP000272908"/>
    </source>
</evidence>
<dbReference type="Proteomes" id="UP000272908">
    <property type="component" value="Unassembled WGS sequence"/>
</dbReference>
<organism evidence="3 4">
    <name type="scientific">Roseinatronobacter ekhonensis</name>
    <dbReference type="NCBI Taxonomy" id="254356"/>
    <lineage>
        <taxon>Bacteria</taxon>
        <taxon>Pseudomonadati</taxon>
        <taxon>Pseudomonadota</taxon>
        <taxon>Alphaproteobacteria</taxon>
        <taxon>Rhodobacterales</taxon>
        <taxon>Paracoccaceae</taxon>
        <taxon>Roseinatronobacter</taxon>
    </lineage>
</organism>
<dbReference type="InterPro" id="IPR008928">
    <property type="entry name" value="6-hairpin_glycosidase_sf"/>
</dbReference>
<dbReference type="GO" id="GO:0061593">
    <property type="term" value="F:sulfoquinovose isomerase activity"/>
    <property type="evidence" value="ECO:0007669"/>
    <property type="project" value="UniProtKB-EC"/>
</dbReference>
<dbReference type="EC" id="5.3.1.31" evidence="3"/>
<evidence type="ECO:0000313" key="3">
    <source>
        <dbReference type="EMBL" id="SUZ31462.1"/>
    </source>
</evidence>